<dbReference type="AlphaFoldDB" id="A0AAV1E239"/>
<dbReference type="PANTHER" id="PTHR15367:SF2">
    <property type="entry name" value="DNA-DIRECTED RNA POLYMERASE III SUBUNIT"/>
    <property type="match status" value="1"/>
</dbReference>
<dbReference type="InterPro" id="IPR024661">
    <property type="entry name" value="RNA_pol_III_Rpc31"/>
</dbReference>
<evidence type="ECO:0000256" key="1">
    <source>
        <dbReference type="ARBA" id="ARBA00004123"/>
    </source>
</evidence>
<dbReference type="PANTHER" id="PTHR15367">
    <property type="entry name" value="DNA-DIRECTED RNA POLYMERASE III"/>
    <property type="match status" value="1"/>
</dbReference>
<evidence type="ECO:0000256" key="3">
    <source>
        <dbReference type="ARBA" id="ARBA00023242"/>
    </source>
</evidence>
<feature type="region of interest" description="Disordered" evidence="4">
    <location>
        <begin position="144"/>
        <end position="207"/>
    </location>
</feature>
<organism evidence="5 6">
    <name type="scientific">Oldenlandia corymbosa var. corymbosa</name>
    <dbReference type="NCBI Taxonomy" id="529605"/>
    <lineage>
        <taxon>Eukaryota</taxon>
        <taxon>Viridiplantae</taxon>
        <taxon>Streptophyta</taxon>
        <taxon>Embryophyta</taxon>
        <taxon>Tracheophyta</taxon>
        <taxon>Spermatophyta</taxon>
        <taxon>Magnoliopsida</taxon>
        <taxon>eudicotyledons</taxon>
        <taxon>Gunneridae</taxon>
        <taxon>Pentapetalae</taxon>
        <taxon>asterids</taxon>
        <taxon>lamiids</taxon>
        <taxon>Gentianales</taxon>
        <taxon>Rubiaceae</taxon>
        <taxon>Rubioideae</taxon>
        <taxon>Spermacoceae</taxon>
        <taxon>Hedyotis-Oldenlandia complex</taxon>
        <taxon>Oldenlandia</taxon>
    </lineage>
</organism>
<feature type="compositionally biased region" description="Acidic residues" evidence="4">
    <location>
        <begin position="186"/>
        <end position="207"/>
    </location>
</feature>
<accession>A0AAV1E239</accession>
<dbReference type="GO" id="GO:0005666">
    <property type="term" value="C:RNA polymerase III complex"/>
    <property type="evidence" value="ECO:0007669"/>
    <property type="project" value="TreeGrafter"/>
</dbReference>
<dbReference type="Proteomes" id="UP001161247">
    <property type="component" value="Chromosome 7"/>
</dbReference>
<evidence type="ECO:0000313" key="5">
    <source>
        <dbReference type="EMBL" id="CAI9114230.1"/>
    </source>
</evidence>
<dbReference type="GO" id="GO:0006383">
    <property type="term" value="P:transcription by RNA polymerase III"/>
    <property type="evidence" value="ECO:0007669"/>
    <property type="project" value="InterPro"/>
</dbReference>
<keyword evidence="6" id="KW-1185">Reference proteome</keyword>
<comment type="similarity">
    <text evidence="2">Belongs to the eukaryotic RPC7 RNA polymerase subunit family.</text>
</comment>
<evidence type="ECO:0000256" key="2">
    <source>
        <dbReference type="ARBA" id="ARBA00008352"/>
    </source>
</evidence>
<dbReference type="Pfam" id="PF11705">
    <property type="entry name" value="RNA_pol_3_Rpc31"/>
    <property type="match status" value="1"/>
</dbReference>
<keyword evidence="3" id="KW-0539">Nucleus</keyword>
<name>A0AAV1E239_OLDCO</name>
<feature type="compositionally biased region" description="Acidic residues" evidence="4">
    <location>
        <begin position="157"/>
        <end position="178"/>
    </location>
</feature>
<sequence length="207" mass="24067">MAFFRGGRGGRGGRSFFHAKPRSFELFPAIPELGTAAGVKQDIMFARRYMVLENNWATSPFYIGDESGSSKRTQRKEIERFSDRKLGRTRAKERLSDYVRMDPDYVPAELAKEERKDRRGVKRVRLNPDSDLKRLDFLEKLEHERQGDDRYEKKDKEEEEDEVVEEGEEGGSESDNGDYDLHLDDFQDDEDDFNLSDDDDGEGTYND</sequence>
<evidence type="ECO:0000313" key="6">
    <source>
        <dbReference type="Proteomes" id="UP001161247"/>
    </source>
</evidence>
<protein>
    <submittedName>
        <fullName evidence="5">OLC1v1014899C1</fullName>
    </submittedName>
</protein>
<gene>
    <name evidence="5" type="ORF">OLC1_LOCUS21047</name>
</gene>
<evidence type="ECO:0000256" key="4">
    <source>
        <dbReference type="SAM" id="MobiDB-lite"/>
    </source>
</evidence>
<proteinExistence type="inferred from homology"/>
<reference evidence="5" key="1">
    <citation type="submission" date="2023-03" db="EMBL/GenBank/DDBJ databases">
        <authorList>
            <person name="Julca I."/>
        </authorList>
    </citation>
    <scope>NUCLEOTIDE SEQUENCE</scope>
</reference>
<comment type="subcellular location">
    <subcellularLocation>
        <location evidence="1">Nucleus</location>
    </subcellularLocation>
</comment>
<feature type="compositionally biased region" description="Basic and acidic residues" evidence="4">
    <location>
        <begin position="144"/>
        <end position="156"/>
    </location>
</feature>
<dbReference type="EMBL" id="OX459124">
    <property type="protein sequence ID" value="CAI9114230.1"/>
    <property type="molecule type" value="Genomic_DNA"/>
</dbReference>